<comment type="subunit">
    <text evidence="9 10">Homodimer, forms a heterotetramer with a Cas2 homodimer.</text>
</comment>
<dbReference type="PANTHER" id="PTHR34353">
    <property type="entry name" value="CRISPR-ASSOCIATED ENDONUCLEASE CAS1 1"/>
    <property type="match status" value="1"/>
</dbReference>
<feature type="binding site" evidence="10">
    <location>
        <position position="250"/>
    </location>
    <ligand>
        <name>Mn(2+)</name>
        <dbReference type="ChEBI" id="CHEBI:29035"/>
    </ligand>
</feature>
<dbReference type="HAMAP" id="MF_01470">
    <property type="entry name" value="Cas1"/>
    <property type="match status" value="1"/>
</dbReference>
<feature type="binding site" evidence="10">
    <location>
        <position position="235"/>
    </location>
    <ligand>
        <name>Mn(2+)</name>
        <dbReference type="ChEBI" id="CHEBI:29035"/>
    </ligand>
</feature>
<sequence>MEVMHQLLNTLYIQAQGAYIHLDHDTLKVEVERVERLQVPLHHLGGLAVFGNVLLSPFLIHRFAEDGRNIVWFDQNGQFRARLAGPVSGNVLLRRAQHEAYRDVCHRTALAGRFVAGKIRNARHVLLRGMRDNPELACRLEPAARELESALKEVNRPKDLDVIRGIEGRAAAVYFSVLSSLILVDDPALRFDVRTKRPPRDPVNALLSFAYSLLVNDCISACEGVGLDPQIGYLHALRPGRPALALDLMEEFRAFLADRLVLTLLNRRQITEKDFLERPGGAVHLTDQARRTFLEAYQKRKQEELIHPLLGQRIPVGLLPHIQARLLARHLRQDAAEYAPFVAR</sequence>
<dbReference type="NCBIfam" id="TIGR03640">
    <property type="entry name" value="cas1_DVULG"/>
    <property type="match status" value="1"/>
</dbReference>
<dbReference type="GO" id="GO:0043571">
    <property type="term" value="P:maintenance of CRISPR repeat elements"/>
    <property type="evidence" value="ECO:0007669"/>
    <property type="project" value="UniProtKB-UniRule"/>
</dbReference>
<evidence type="ECO:0000256" key="1">
    <source>
        <dbReference type="ARBA" id="ARBA00022722"/>
    </source>
</evidence>
<dbReference type="GO" id="GO:0046872">
    <property type="term" value="F:metal ion binding"/>
    <property type="evidence" value="ECO:0007669"/>
    <property type="project" value="UniProtKB-UniRule"/>
</dbReference>
<evidence type="ECO:0000256" key="10">
    <source>
        <dbReference type="HAMAP-Rule" id="MF_01470"/>
    </source>
</evidence>
<evidence type="ECO:0000256" key="4">
    <source>
        <dbReference type="ARBA" id="ARBA00022801"/>
    </source>
</evidence>
<dbReference type="GO" id="GO:0003677">
    <property type="term" value="F:DNA binding"/>
    <property type="evidence" value="ECO:0007669"/>
    <property type="project" value="UniProtKB-KW"/>
</dbReference>
<keyword evidence="4 10" id="KW-0378">Hydrolase</keyword>
<dbReference type="AlphaFoldDB" id="A0A1J5NTB8"/>
<keyword evidence="7 10" id="KW-0238">DNA-binding</keyword>
<dbReference type="InterPro" id="IPR042211">
    <property type="entry name" value="CRISPR-assoc_Cas1_N"/>
</dbReference>
<keyword evidence="1 10" id="KW-0540">Nuclease</keyword>
<reference evidence="11 12" key="1">
    <citation type="submission" date="2016-08" db="EMBL/GenBank/DDBJ databases">
        <title>Genome-based comparison of Moorella thermoacetic strains.</title>
        <authorList>
            <person name="Poehlein A."/>
            <person name="Bengelsdorf F.R."/>
            <person name="Esser C."/>
            <person name="Duerre P."/>
            <person name="Daniel R."/>
        </authorList>
    </citation>
    <scope>NUCLEOTIDE SEQUENCE [LARGE SCALE GENOMIC DNA]</scope>
    <source>
        <strain evidence="11 12">DSM 21394</strain>
    </source>
</reference>
<keyword evidence="5 10" id="KW-0460">Magnesium</keyword>
<proteinExistence type="inferred from homology"/>
<dbReference type="GO" id="GO:0051607">
    <property type="term" value="P:defense response to virus"/>
    <property type="evidence" value="ECO:0007669"/>
    <property type="project" value="UniProtKB-UniRule"/>
</dbReference>
<dbReference type="EMBL" id="MDDC01000001">
    <property type="protein sequence ID" value="OIQ61456.1"/>
    <property type="molecule type" value="Genomic_DNA"/>
</dbReference>
<dbReference type="GO" id="GO:0004520">
    <property type="term" value="F:DNA endonuclease activity"/>
    <property type="evidence" value="ECO:0007669"/>
    <property type="project" value="InterPro"/>
</dbReference>
<keyword evidence="2 10" id="KW-0479">Metal-binding</keyword>
<evidence type="ECO:0000256" key="7">
    <source>
        <dbReference type="ARBA" id="ARBA00023125"/>
    </source>
</evidence>
<protein>
    <recommendedName>
        <fullName evidence="10">CRISPR-associated endonuclease Cas1</fullName>
        <ecNumber evidence="10">3.1.-.-</ecNumber>
    </recommendedName>
</protein>
<comment type="caution">
    <text evidence="11">The sequence shown here is derived from an EMBL/GenBank/DDBJ whole genome shotgun (WGS) entry which is preliminary data.</text>
</comment>
<keyword evidence="8 10" id="KW-0464">Manganese</keyword>
<dbReference type="PANTHER" id="PTHR34353:SF2">
    <property type="entry name" value="CRISPR-ASSOCIATED ENDONUCLEASE CAS1 1"/>
    <property type="match status" value="1"/>
</dbReference>
<name>A0A1J5NTB8_NEOTH</name>
<comment type="function">
    <text evidence="10">CRISPR (clustered regularly interspaced short palindromic repeat), is an adaptive immune system that provides protection against mobile genetic elements (viruses, transposable elements and conjugative plasmids). CRISPR clusters contain spacers, sequences complementary to antecedent mobile elements, and target invading nucleic acids. CRISPR clusters are transcribed and processed into CRISPR RNA (crRNA). Acts as a dsDNA endonuclease. Involved in the integration of spacer DNA into the CRISPR cassette.</text>
</comment>
<evidence type="ECO:0000256" key="3">
    <source>
        <dbReference type="ARBA" id="ARBA00022759"/>
    </source>
</evidence>
<accession>A0A1J5NTB8</accession>
<dbReference type="Gene3D" id="1.20.120.920">
    <property type="entry name" value="CRISPR-associated endonuclease Cas1, C-terminal domain"/>
    <property type="match status" value="1"/>
</dbReference>
<dbReference type="NCBIfam" id="TIGR00287">
    <property type="entry name" value="cas1"/>
    <property type="match status" value="1"/>
</dbReference>
<dbReference type="GO" id="GO:0016787">
    <property type="term" value="F:hydrolase activity"/>
    <property type="evidence" value="ECO:0007669"/>
    <property type="project" value="UniProtKB-KW"/>
</dbReference>
<evidence type="ECO:0000256" key="6">
    <source>
        <dbReference type="ARBA" id="ARBA00023118"/>
    </source>
</evidence>
<dbReference type="InterPro" id="IPR019856">
    <property type="entry name" value="CRISPR-assoc_Cas1_DVULG"/>
</dbReference>
<dbReference type="Proteomes" id="UP000182811">
    <property type="component" value="Unassembled WGS sequence"/>
</dbReference>
<dbReference type="Gene3D" id="3.100.10.20">
    <property type="entry name" value="CRISPR-associated endonuclease Cas1, N-terminal domain"/>
    <property type="match status" value="1"/>
</dbReference>
<dbReference type="CDD" id="cd09721">
    <property type="entry name" value="Cas1_I-C"/>
    <property type="match status" value="1"/>
</dbReference>
<keyword evidence="6 10" id="KW-0051">Antiviral defense</keyword>
<evidence type="ECO:0000256" key="2">
    <source>
        <dbReference type="ARBA" id="ARBA00022723"/>
    </source>
</evidence>
<keyword evidence="3 10" id="KW-0255">Endonuclease</keyword>
<dbReference type="Pfam" id="PF01867">
    <property type="entry name" value="Cas_Cas1"/>
    <property type="match status" value="1"/>
</dbReference>
<comment type="cofactor">
    <cofactor evidence="10">
        <name>Mg(2+)</name>
        <dbReference type="ChEBI" id="CHEBI:18420"/>
    </cofactor>
    <cofactor evidence="10">
        <name>Mn(2+)</name>
        <dbReference type="ChEBI" id="CHEBI:29035"/>
    </cofactor>
</comment>
<dbReference type="InterPro" id="IPR050646">
    <property type="entry name" value="Cas1"/>
</dbReference>
<comment type="similarity">
    <text evidence="10">Belongs to the CRISPR-associated endonuclease Cas1 family.</text>
</comment>
<dbReference type="EC" id="3.1.-.-" evidence="10"/>
<feature type="binding site" evidence="10">
    <location>
        <position position="167"/>
    </location>
    <ligand>
        <name>Mn(2+)</name>
        <dbReference type="ChEBI" id="CHEBI:29035"/>
    </ligand>
</feature>
<dbReference type="InterPro" id="IPR042206">
    <property type="entry name" value="CRISPR-assoc_Cas1_C"/>
</dbReference>
<evidence type="ECO:0000313" key="11">
    <source>
        <dbReference type="EMBL" id="OIQ61456.1"/>
    </source>
</evidence>
<gene>
    <name evidence="11" type="primary">cas1_1</name>
    <name evidence="10" type="synonym">cas1</name>
    <name evidence="11" type="ORF">MOTE_00190</name>
</gene>
<evidence type="ECO:0000256" key="9">
    <source>
        <dbReference type="ARBA" id="ARBA00038592"/>
    </source>
</evidence>
<organism evidence="11 12">
    <name type="scientific">Neomoorella thermoacetica</name>
    <name type="common">Clostridium thermoaceticum</name>
    <dbReference type="NCBI Taxonomy" id="1525"/>
    <lineage>
        <taxon>Bacteria</taxon>
        <taxon>Bacillati</taxon>
        <taxon>Bacillota</taxon>
        <taxon>Clostridia</taxon>
        <taxon>Neomoorellales</taxon>
        <taxon>Neomoorellaceae</taxon>
        <taxon>Neomoorella</taxon>
    </lineage>
</organism>
<evidence type="ECO:0000256" key="8">
    <source>
        <dbReference type="ARBA" id="ARBA00023211"/>
    </source>
</evidence>
<evidence type="ECO:0000313" key="12">
    <source>
        <dbReference type="Proteomes" id="UP000182811"/>
    </source>
</evidence>
<dbReference type="InterPro" id="IPR002729">
    <property type="entry name" value="CRISPR-assoc_Cas1"/>
</dbReference>
<evidence type="ECO:0000256" key="5">
    <source>
        <dbReference type="ARBA" id="ARBA00022842"/>
    </source>
</evidence>